<evidence type="ECO:0000313" key="2">
    <source>
        <dbReference type="EnsemblMetazoa" id="ACHR007566-PA"/>
    </source>
</evidence>
<accession>A0A182K9X9</accession>
<reference evidence="2" key="2">
    <citation type="submission" date="2020-05" db="UniProtKB">
        <authorList>
            <consortium name="EnsemblMetazoa"/>
        </authorList>
    </citation>
    <scope>IDENTIFICATION</scope>
    <source>
        <strain evidence="2">ACHKN1017</strain>
    </source>
</reference>
<dbReference type="AlphaFoldDB" id="A0A182K9X9"/>
<dbReference type="VEuPathDB" id="VectorBase:ACHR007566"/>
<feature type="chain" id="PRO_5008125353" description="Protein TsetseEP domain-containing protein" evidence="1">
    <location>
        <begin position="19"/>
        <end position="504"/>
    </location>
</feature>
<evidence type="ECO:0000256" key="1">
    <source>
        <dbReference type="SAM" id="SignalP"/>
    </source>
</evidence>
<feature type="signal peptide" evidence="1">
    <location>
        <begin position="1"/>
        <end position="18"/>
    </location>
</feature>
<keyword evidence="1" id="KW-0732">Signal</keyword>
<keyword evidence="3" id="KW-1185">Reference proteome</keyword>
<dbReference type="EnsemblMetazoa" id="ACHR007566-RA">
    <property type="protein sequence ID" value="ACHR007566-PA"/>
    <property type="gene ID" value="ACHR007566"/>
</dbReference>
<proteinExistence type="predicted"/>
<reference evidence="3" key="1">
    <citation type="submission" date="2013-03" db="EMBL/GenBank/DDBJ databases">
        <title>The Genome Sequence of Anopheles christyi ACHKN1017.</title>
        <authorList>
            <consortium name="The Broad Institute Genomics Platform"/>
            <person name="Neafsey D.E."/>
            <person name="Besansky N."/>
            <person name="Walker B."/>
            <person name="Young S.K."/>
            <person name="Zeng Q."/>
            <person name="Gargeya S."/>
            <person name="Fitzgerald M."/>
            <person name="Haas B."/>
            <person name="Abouelleil A."/>
            <person name="Allen A.W."/>
            <person name="Alvarado L."/>
            <person name="Arachchi H.M."/>
            <person name="Berlin A.M."/>
            <person name="Chapman S.B."/>
            <person name="Gainer-Dewar J."/>
            <person name="Goldberg J."/>
            <person name="Griggs A."/>
            <person name="Gujja S."/>
            <person name="Hansen M."/>
            <person name="Howarth C."/>
            <person name="Imamovic A."/>
            <person name="Ireland A."/>
            <person name="Larimer J."/>
            <person name="McCowan C."/>
            <person name="Murphy C."/>
            <person name="Pearson M."/>
            <person name="Poon T.W."/>
            <person name="Priest M."/>
            <person name="Roberts A."/>
            <person name="Saif S."/>
            <person name="Shea T."/>
            <person name="Sisk P."/>
            <person name="Sykes S."/>
            <person name="Wortman J."/>
            <person name="Nusbaum C."/>
            <person name="Birren B."/>
        </authorList>
    </citation>
    <scope>NUCLEOTIDE SEQUENCE [LARGE SCALE GENOMIC DNA]</scope>
    <source>
        <strain evidence="3">ACHKN1017</strain>
    </source>
</reference>
<protein>
    <recommendedName>
        <fullName evidence="4">Protein TsetseEP domain-containing protein</fullName>
    </recommendedName>
</protein>
<sequence>MDRAVLLILLFQISVNVATPDYGIPNAVFGTARVLSSVADASSYLDTLAVSGLVPASITQTAFNLSNIVQILQQAGTNVSRDGNNVANAISTLAQSTSADPATLFDNATQSVQNALDHIAQLLPTTNSRLSALMGNNVPGRLTDGFTRIEIRLKTLQTQLGTLKTAIMTAVADAGTETPIPTEILRKHITLKKVYDVLEAARKLRAYLPVVRYTLNSSLEDAVEADRYLNEYSGMLASLDSLVAIVLQPLNVAKKGYYSVFKGGVQGLAASYTSVKELTLSLAVNSVNESGALIATMLGKFTTTLADVDGDAATLDTQLQTYLDAIKTMVQISDPAFLSVTESKLIGALIHALIDSGPYSRYCFQKYKDLVTDLLNYLLEESSICIDREIPRLGNLAPAVQSILDVNAFDFEDIYDWLTICDELQEPINQSECVKRITQSYTTLGGYFADKYDLLYDLTSVEVNASKKRVKICIDLSRRWLSDGYIKNLQTSIEQCTLKGPTAV</sequence>
<organism evidence="2 3">
    <name type="scientific">Anopheles christyi</name>
    <dbReference type="NCBI Taxonomy" id="43041"/>
    <lineage>
        <taxon>Eukaryota</taxon>
        <taxon>Metazoa</taxon>
        <taxon>Ecdysozoa</taxon>
        <taxon>Arthropoda</taxon>
        <taxon>Hexapoda</taxon>
        <taxon>Insecta</taxon>
        <taxon>Pterygota</taxon>
        <taxon>Neoptera</taxon>
        <taxon>Endopterygota</taxon>
        <taxon>Diptera</taxon>
        <taxon>Nematocera</taxon>
        <taxon>Culicoidea</taxon>
        <taxon>Culicidae</taxon>
        <taxon>Anophelinae</taxon>
        <taxon>Anopheles</taxon>
    </lineage>
</organism>
<evidence type="ECO:0008006" key="4">
    <source>
        <dbReference type="Google" id="ProtNLM"/>
    </source>
</evidence>
<evidence type="ECO:0000313" key="3">
    <source>
        <dbReference type="Proteomes" id="UP000075881"/>
    </source>
</evidence>
<name>A0A182K9X9_9DIPT</name>
<dbReference type="Proteomes" id="UP000075881">
    <property type="component" value="Unassembled WGS sequence"/>
</dbReference>